<dbReference type="InterPro" id="IPR036388">
    <property type="entry name" value="WH-like_DNA-bd_sf"/>
</dbReference>
<evidence type="ECO:0000256" key="2">
    <source>
        <dbReference type="ARBA" id="ARBA00023015"/>
    </source>
</evidence>
<feature type="domain" description="HTH lysR-type" evidence="5">
    <location>
        <begin position="4"/>
        <end position="61"/>
    </location>
</feature>
<organism evidence="6 7">
    <name type="scientific">Inhella inkyongensis</name>
    <dbReference type="NCBI Taxonomy" id="392593"/>
    <lineage>
        <taxon>Bacteria</taxon>
        <taxon>Pseudomonadati</taxon>
        <taxon>Pseudomonadota</taxon>
        <taxon>Betaproteobacteria</taxon>
        <taxon>Burkholderiales</taxon>
        <taxon>Sphaerotilaceae</taxon>
        <taxon>Inhella</taxon>
    </lineage>
</organism>
<dbReference type="PROSITE" id="PS50931">
    <property type="entry name" value="HTH_LYSR"/>
    <property type="match status" value="1"/>
</dbReference>
<comment type="similarity">
    <text evidence="1">Belongs to the LysR transcriptional regulatory family.</text>
</comment>
<proteinExistence type="inferred from homology"/>
<comment type="caution">
    <text evidence="6">The sequence shown here is derived from an EMBL/GenBank/DDBJ whole genome shotgun (WGS) entry which is preliminary data.</text>
</comment>
<dbReference type="RefSeq" id="WP_138856674.1">
    <property type="nucleotide sequence ID" value="NZ_CP040709.1"/>
</dbReference>
<dbReference type="PANTHER" id="PTHR30537">
    <property type="entry name" value="HTH-TYPE TRANSCRIPTIONAL REGULATOR"/>
    <property type="match status" value="1"/>
</dbReference>
<dbReference type="Pfam" id="PF00126">
    <property type="entry name" value="HTH_1"/>
    <property type="match status" value="1"/>
</dbReference>
<dbReference type="GO" id="GO:0043565">
    <property type="term" value="F:sequence-specific DNA binding"/>
    <property type="evidence" value="ECO:0007669"/>
    <property type="project" value="TreeGrafter"/>
</dbReference>
<evidence type="ECO:0000313" key="6">
    <source>
        <dbReference type="EMBL" id="MBB5205389.1"/>
    </source>
</evidence>
<evidence type="ECO:0000256" key="3">
    <source>
        <dbReference type="ARBA" id="ARBA00023125"/>
    </source>
</evidence>
<dbReference type="Proteomes" id="UP000554837">
    <property type="component" value="Unassembled WGS sequence"/>
</dbReference>
<dbReference type="GO" id="GO:0003700">
    <property type="term" value="F:DNA-binding transcription factor activity"/>
    <property type="evidence" value="ECO:0007669"/>
    <property type="project" value="InterPro"/>
</dbReference>
<gene>
    <name evidence="6" type="ORF">HNQ51_002708</name>
</gene>
<evidence type="ECO:0000313" key="7">
    <source>
        <dbReference type="Proteomes" id="UP000554837"/>
    </source>
</evidence>
<dbReference type="Gene3D" id="3.40.190.290">
    <property type="match status" value="1"/>
</dbReference>
<protein>
    <submittedName>
        <fullName evidence="6">DNA-binding transcriptional LysR family regulator</fullName>
    </submittedName>
</protein>
<evidence type="ECO:0000259" key="5">
    <source>
        <dbReference type="PROSITE" id="PS50931"/>
    </source>
</evidence>
<dbReference type="InterPro" id="IPR000847">
    <property type="entry name" value="LysR_HTH_N"/>
</dbReference>
<evidence type="ECO:0000256" key="4">
    <source>
        <dbReference type="ARBA" id="ARBA00023163"/>
    </source>
</evidence>
<dbReference type="InterPro" id="IPR036390">
    <property type="entry name" value="WH_DNA-bd_sf"/>
</dbReference>
<name>A0A840SAG6_9BURK</name>
<dbReference type="SUPFAM" id="SSF53850">
    <property type="entry name" value="Periplasmic binding protein-like II"/>
    <property type="match status" value="1"/>
</dbReference>
<evidence type="ECO:0000256" key="1">
    <source>
        <dbReference type="ARBA" id="ARBA00009437"/>
    </source>
</evidence>
<dbReference type="OrthoDB" id="9072091at2"/>
<dbReference type="InterPro" id="IPR005119">
    <property type="entry name" value="LysR_subst-bd"/>
</dbReference>
<keyword evidence="3 6" id="KW-0238">DNA-binding</keyword>
<dbReference type="AlphaFoldDB" id="A0A840SAG6"/>
<dbReference type="InterPro" id="IPR058163">
    <property type="entry name" value="LysR-type_TF_proteobact-type"/>
</dbReference>
<dbReference type="EMBL" id="JACHHO010000004">
    <property type="protein sequence ID" value="MBB5205389.1"/>
    <property type="molecule type" value="Genomic_DNA"/>
</dbReference>
<keyword evidence="2" id="KW-0805">Transcription regulation</keyword>
<dbReference type="PRINTS" id="PR00039">
    <property type="entry name" value="HTHLYSR"/>
</dbReference>
<keyword evidence="4" id="KW-0804">Transcription</keyword>
<dbReference type="FunFam" id="1.10.10.10:FF:000001">
    <property type="entry name" value="LysR family transcriptional regulator"/>
    <property type="match status" value="1"/>
</dbReference>
<dbReference type="PANTHER" id="PTHR30537:SF3">
    <property type="entry name" value="TRANSCRIPTIONAL REGULATORY PROTEIN"/>
    <property type="match status" value="1"/>
</dbReference>
<reference evidence="6 7" key="1">
    <citation type="submission" date="2020-08" db="EMBL/GenBank/DDBJ databases">
        <title>Genomic Encyclopedia of Type Strains, Phase IV (KMG-IV): sequencing the most valuable type-strain genomes for metagenomic binning, comparative biology and taxonomic classification.</title>
        <authorList>
            <person name="Goeker M."/>
        </authorList>
    </citation>
    <scope>NUCLEOTIDE SEQUENCE [LARGE SCALE GENOMIC DNA]</scope>
    <source>
        <strain evidence="6 7">DSM 23958</strain>
    </source>
</reference>
<dbReference type="SUPFAM" id="SSF46785">
    <property type="entry name" value="Winged helix' DNA-binding domain"/>
    <property type="match status" value="1"/>
</dbReference>
<keyword evidence="7" id="KW-1185">Reference proteome</keyword>
<accession>A0A840SAG6</accession>
<dbReference type="Pfam" id="PF03466">
    <property type="entry name" value="LysR_substrate"/>
    <property type="match status" value="1"/>
</dbReference>
<sequence>MNQIDWNQLRAFLHAAETGSMSAAARRLGLSQPTLSRQVAAIEQGLGVALFERIGKSLKPTAAALALLEHARNMGAAAEELSLAATGHAQAIDGVVSISASDMVAAWLLPPVLRALNEEAPGLRIEIVTTNALSDLRRREADIAVRHVRPSEPELIGRLLREASAGFYAAQDWVHRHGHPRTAAEAAGHRFVGADRQGHYLGYLRAHGLPLSEPVFSCYAENSSTAWALVRQGLGIGAMMEEVAAGCPDVVRVLDEVPLVRFPIWLVTHRELHTARRIRLVFDRLAEALGAPPAPVGHQTGRPARRTA</sequence>
<dbReference type="GO" id="GO:0006351">
    <property type="term" value="P:DNA-templated transcription"/>
    <property type="evidence" value="ECO:0007669"/>
    <property type="project" value="TreeGrafter"/>
</dbReference>
<dbReference type="Gene3D" id="1.10.10.10">
    <property type="entry name" value="Winged helix-like DNA-binding domain superfamily/Winged helix DNA-binding domain"/>
    <property type="match status" value="1"/>
</dbReference>